<protein>
    <submittedName>
        <fullName evidence="2">Uncharacterized protein</fullName>
    </submittedName>
</protein>
<organism evidence="2 3">
    <name type="scientific">Galerina marginata (strain CBS 339.88)</name>
    <dbReference type="NCBI Taxonomy" id="685588"/>
    <lineage>
        <taxon>Eukaryota</taxon>
        <taxon>Fungi</taxon>
        <taxon>Dikarya</taxon>
        <taxon>Basidiomycota</taxon>
        <taxon>Agaricomycotina</taxon>
        <taxon>Agaricomycetes</taxon>
        <taxon>Agaricomycetidae</taxon>
        <taxon>Agaricales</taxon>
        <taxon>Agaricineae</taxon>
        <taxon>Strophariaceae</taxon>
        <taxon>Galerina</taxon>
    </lineage>
</organism>
<evidence type="ECO:0000256" key="1">
    <source>
        <dbReference type="SAM" id="MobiDB-lite"/>
    </source>
</evidence>
<dbReference type="HOGENOM" id="CLU_1555370_0_0_1"/>
<dbReference type="Proteomes" id="UP000027222">
    <property type="component" value="Unassembled WGS sequence"/>
</dbReference>
<name>A0A067SEX6_GALM3</name>
<proteinExistence type="predicted"/>
<feature type="compositionally biased region" description="Basic residues" evidence="1">
    <location>
        <begin position="24"/>
        <end position="40"/>
    </location>
</feature>
<reference evidence="3" key="1">
    <citation type="journal article" date="2014" name="Proc. Natl. Acad. Sci. U.S.A.">
        <title>Extensive sampling of basidiomycete genomes demonstrates inadequacy of the white-rot/brown-rot paradigm for wood decay fungi.</title>
        <authorList>
            <person name="Riley R."/>
            <person name="Salamov A.A."/>
            <person name="Brown D.W."/>
            <person name="Nagy L.G."/>
            <person name="Floudas D."/>
            <person name="Held B.W."/>
            <person name="Levasseur A."/>
            <person name="Lombard V."/>
            <person name="Morin E."/>
            <person name="Otillar R."/>
            <person name="Lindquist E.A."/>
            <person name="Sun H."/>
            <person name="LaButti K.M."/>
            <person name="Schmutz J."/>
            <person name="Jabbour D."/>
            <person name="Luo H."/>
            <person name="Baker S.E."/>
            <person name="Pisabarro A.G."/>
            <person name="Walton J.D."/>
            <person name="Blanchette R.A."/>
            <person name="Henrissat B."/>
            <person name="Martin F."/>
            <person name="Cullen D."/>
            <person name="Hibbett D.S."/>
            <person name="Grigoriev I.V."/>
        </authorList>
    </citation>
    <scope>NUCLEOTIDE SEQUENCE [LARGE SCALE GENOMIC DNA]</scope>
    <source>
        <strain evidence="3">CBS 339.88</strain>
    </source>
</reference>
<sequence>MSTETSNPGGNTLTQGCSVAATLNRKRAGSNGNRARRAGKTHGNGQEVETWVHGKAMGRQEILHRIDKRTNAESLRLQMNAEFQDNRTSGLENNEGKVSTRSNKGNVFLVRIRGRLNIGKRITFHSYHAKERDQSGGSCRLSWFSFSWAVQYQNRWFQLQGSNNLVQQTSGK</sequence>
<evidence type="ECO:0000313" key="3">
    <source>
        <dbReference type="Proteomes" id="UP000027222"/>
    </source>
</evidence>
<keyword evidence="3" id="KW-1185">Reference proteome</keyword>
<evidence type="ECO:0000313" key="2">
    <source>
        <dbReference type="EMBL" id="KDR69460.1"/>
    </source>
</evidence>
<gene>
    <name evidence="2" type="ORF">GALMADRAFT_215133</name>
</gene>
<dbReference type="AlphaFoldDB" id="A0A067SEX6"/>
<dbReference type="EMBL" id="KL142402">
    <property type="protein sequence ID" value="KDR69460.1"/>
    <property type="molecule type" value="Genomic_DNA"/>
</dbReference>
<feature type="region of interest" description="Disordered" evidence="1">
    <location>
        <begin position="23"/>
        <end position="47"/>
    </location>
</feature>
<accession>A0A067SEX6</accession>